<sequence length="90" mass="9679">MRGAKSNGYGVAILFLLTGAVFGGILGEVISNSDIVAGFAPYLVKTFLVLDVPPVTINLYVIRFMAGFAVQPNLISILGMIVAFLLYRRL</sequence>
<protein>
    <recommendedName>
        <fullName evidence="4">DUF4321 domain-containing protein</fullName>
    </recommendedName>
</protein>
<reference evidence="3" key="1">
    <citation type="submission" date="2016-10" db="EMBL/GenBank/DDBJ databases">
        <authorList>
            <person name="Varghese N."/>
            <person name="Submissions S."/>
        </authorList>
    </citation>
    <scope>NUCLEOTIDE SEQUENCE [LARGE SCALE GENOMIC DNA]</scope>
    <source>
        <strain evidence="3">DSM 13327</strain>
    </source>
</reference>
<feature type="transmembrane region" description="Helical" evidence="1">
    <location>
        <begin position="60"/>
        <end position="87"/>
    </location>
</feature>
<dbReference type="InterPro" id="IPR025470">
    <property type="entry name" value="DUF4321"/>
</dbReference>
<gene>
    <name evidence="2" type="ORF">SAMN04490355_101365</name>
</gene>
<dbReference type="Proteomes" id="UP000199520">
    <property type="component" value="Unassembled WGS sequence"/>
</dbReference>
<dbReference type="RefSeq" id="WP_090935509.1">
    <property type="nucleotide sequence ID" value="NZ_FOTS01000013.1"/>
</dbReference>
<proteinExistence type="predicted"/>
<dbReference type="STRING" id="1123291.SAMN04490355_101365"/>
<evidence type="ECO:0000313" key="2">
    <source>
        <dbReference type="EMBL" id="SFL68349.1"/>
    </source>
</evidence>
<dbReference type="EMBL" id="FOTS01000013">
    <property type="protein sequence ID" value="SFL68349.1"/>
    <property type="molecule type" value="Genomic_DNA"/>
</dbReference>
<dbReference type="OrthoDB" id="1683201at2"/>
<accession>A0A1I4JP81</accession>
<name>A0A1I4JP81_9FIRM</name>
<evidence type="ECO:0000313" key="3">
    <source>
        <dbReference type="Proteomes" id="UP000199520"/>
    </source>
</evidence>
<keyword evidence="1" id="KW-0472">Membrane</keyword>
<dbReference type="AlphaFoldDB" id="A0A1I4JP81"/>
<keyword evidence="1" id="KW-0812">Transmembrane</keyword>
<keyword evidence="1" id="KW-1133">Transmembrane helix</keyword>
<organism evidence="2 3">
    <name type="scientific">Pelosinus propionicus DSM 13327</name>
    <dbReference type="NCBI Taxonomy" id="1123291"/>
    <lineage>
        <taxon>Bacteria</taxon>
        <taxon>Bacillati</taxon>
        <taxon>Bacillota</taxon>
        <taxon>Negativicutes</taxon>
        <taxon>Selenomonadales</taxon>
        <taxon>Sporomusaceae</taxon>
        <taxon>Pelosinus</taxon>
    </lineage>
</organism>
<evidence type="ECO:0008006" key="4">
    <source>
        <dbReference type="Google" id="ProtNLM"/>
    </source>
</evidence>
<keyword evidence="3" id="KW-1185">Reference proteome</keyword>
<dbReference type="Pfam" id="PF14209">
    <property type="entry name" value="DUF4321"/>
    <property type="match status" value="1"/>
</dbReference>
<evidence type="ECO:0000256" key="1">
    <source>
        <dbReference type="SAM" id="Phobius"/>
    </source>
</evidence>